<feature type="transmembrane region" description="Helical" evidence="1">
    <location>
        <begin position="42"/>
        <end position="60"/>
    </location>
</feature>
<name>A0A7X4KPC8_9BURK</name>
<proteinExistence type="predicted"/>
<evidence type="ECO:0000256" key="1">
    <source>
        <dbReference type="SAM" id="Phobius"/>
    </source>
</evidence>
<keyword evidence="1" id="KW-1133">Transmembrane helix</keyword>
<dbReference type="PANTHER" id="PTHR39594">
    <property type="entry name" value="PROTEIN YCHQ"/>
    <property type="match status" value="1"/>
</dbReference>
<evidence type="ECO:0000313" key="3">
    <source>
        <dbReference type="Proteomes" id="UP000450676"/>
    </source>
</evidence>
<sequence>MEYHMLKMVHVTCASASVSLFVLRGAGMWYGASWTARRWTRAVPPIIDTLLLASALMLAVSTGQSPLVQPWLAAKLTAVVVYIVLGTLALKRARTHTGQRAAFLAAVATLAYIIAVAISKQPWPLLGRL</sequence>
<dbReference type="PANTHER" id="PTHR39594:SF1">
    <property type="entry name" value="PROTEIN YCHQ"/>
    <property type="match status" value="1"/>
</dbReference>
<feature type="transmembrane region" description="Helical" evidence="1">
    <location>
        <begin position="102"/>
        <end position="119"/>
    </location>
</feature>
<feature type="transmembrane region" description="Helical" evidence="1">
    <location>
        <begin position="72"/>
        <end position="90"/>
    </location>
</feature>
<keyword evidence="3" id="KW-1185">Reference proteome</keyword>
<dbReference type="InterPro" id="IPR007360">
    <property type="entry name" value="SirB"/>
</dbReference>
<dbReference type="PIRSF" id="PIRSF005610">
    <property type="entry name" value="SirB"/>
    <property type="match status" value="1"/>
</dbReference>
<dbReference type="AlphaFoldDB" id="A0A7X4KPC8"/>
<dbReference type="GO" id="GO:0005886">
    <property type="term" value="C:plasma membrane"/>
    <property type="evidence" value="ECO:0007669"/>
    <property type="project" value="TreeGrafter"/>
</dbReference>
<dbReference type="Pfam" id="PF04247">
    <property type="entry name" value="SirB"/>
    <property type="match status" value="1"/>
</dbReference>
<accession>A0A7X4KPC8</accession>
<protein>
    <submittedName>
        <fullName evidence="2">Regulator SirB</fullName>
    </submittedName>
</protein>
<comment type="caution">
    <text evidence="2">The sequence shown here is derived from an EMBL/GenBank/DDBJ whole genome shotgun (WGS) entry which is preliminary data.</text>
</comment>
<gene>
    <name evidence="2" type="ORF">GTP77_22790</name>
</gene>
<feature type="transmembrane region" description="Helical" evidence="1">
    <location>
        <begin position="6"/>
        <end position="30"/>
    </location>
</feature>
<evidence type="ECO:0000313" key="2">
    <source>
        <dbReference type="EMBL" id="MYN10153.1"/>
    </source>
</evidence>
<dbReference type="Proteomes" id="UP000450676">
    <property type="component" value="Unassembled WGS sequence"/>
</dbReference>
<keyword evidence="1" id="KW-0472">Membrane</keyword>
<organism evidence="2 3">
    <name type="scientific">Pseudoduganella aquatica</name>
    <dbReference type="NCBI Taxonomy" id="2660641"/>
    <lineage>
        <taxon>Bacteria</taxon>
        <taxon>Pseudomonadati</taxon>
        <taxon>Pseudomonadota</taxon>
        <taxon>Betaproteobacteria</taxon>
        <taxon>Burkholderiales</taxon>
        <taxon>Oxalobacteraceae</taxon>
        <taxon>Telluria group</taxon>
        <taxon>Pseudoduganella</taxon>
    </lineage>
</organism>
<dbReference type="EMBL" id="WWCU01000033">
    <property type="protein sequence ID" value="MYN10153.1"/>
    <property type="molecule type" value="Genomic_DNA"/>
</dbReference>
<keyword evidence="1" id="KW-0812">Transmembrane</keyword>
<reference evidence="2 3" key="1">
    <citation type="submission" date="2019-12" db="EMBL/GenBank/DDBJ databases">
        <title>Novel species isolated from a subtropical stream in China.</title>
        <authorList>
            <person name="Lu H."/>
        </authorList>
    </citation>
    <scope>NUCLEOTIDE SEQUENCE [LARGE SCALE GENOMIC DNA]</scope>
    <source>
        <strain evidence="2 3">FT127W</strain>
    </source>
</reference>